<dbReference type="NCBIfam" id="NF002991">
    <property type="entry name" value="PRK03739.1"/>
    <property type="match status" value="1"/>
</dbReference>
<dbReference type="Gene3D" id="3.30.160.270">
    <property type="match status" value="2"/>
</dbReference>
<dbReference type="NCBIfam" id="TIGR00970">
    <property type="entry name" value="leuA_yeast"/>
    <property type="match status" value="1"/>
</dbReference>
<dbReference type="Pfam" id="PF08502">
    <property type="entry name" value="LeuA_dimer"/>
    <property type="match status" value="2"/>
</dbReference>
<dbReference type="PANTHER" id="PTHR46911">
    <property type="match status" value="1"/>
</dbReference>
<dbReference type="HOGENOM" id="CLU_004588_2_0_1"/>
<dbReference type="GO" id="GO:0009098">
    <property type="term" value="P:L-leucine biosynthetic process"/>
    <property type="evidence" value="ECO:0007669"/>
    <property type="project" value="UniProtKB-KW"/>
</dbReference>
<dbReference type="CDD" id="cd07942">
    <property type="entry name" value="DRE_TIM_LeuA"/>
    <property type="match status" value="1"/>
</dbReference>
<dbReference type="InParanoid" id="S8F006"/>
<dbReference type="SUPFAM" id="SSF110921">
    <property type="entry name" value="2-isopropylmalate synthase LeuA, allosteric (dimerisation) domain"/>
    <property type="match status" value="2"/>
</dbReference>
<dbReference type="PANTHER" id="PTHR46911:SF1">
    <property type="entry name" value="2-ISOPROPYLMALATE SYNTHASE"/>
    <property type="match status" value="1"/>
</dbReference>
<dbReference type="InterPro" id="IPR013709">
    <property type="entry name" value="2-isopropylmalate_synth_dimer"/>
</dbReference>
<organism evidence="12 13">
    <name type="scientific">Fomitopsis schrenkii</name>
    <name type="common">Brown rot fungus</name>
    <dbReference type="NCBI Taxonomy" id="2126942"/>
    <lineage>
        <taxon>Eukaryota</taxon>
        <taxon>Fungi</taxon>
        <taxon>Dikarya</taxon>
        <taxon>Basidiomycota</taxon>
        <taxon>Agaricomycotina</taxon>
        <taxon>Agaricomycetes</taxon>
        <taxon>Polyporales</taxon>
        <taxon>Fomitopsis</taxon>
    </lineage>
</organism>
<dbReference type="InterPro" id="IPR002034">
    <property type="entry name" value="AIPM/Hcit_synth_CS"/>
</dbReference>
<dbReference type="GO" id="GO:0046872">
    <property type="term" value="F:metal ion binding"/>
    <property type="evidence" value="ECO:0007669"/>
    <property type="project" value="UniProtKB-KW"/>
</dbReference>
<evidence type="ECO:0000256" key="4">
    <source>
        <dbReference type="ARBA" id="ARBA00012973"/>
    </source>
</evidence>
<sequence>MPMLADPSQKYKPYTPLSLPDRQWPSKVQKSPPIWLSTDLRDGNQALANPMTVTQKTIFYDTLVKCGFKEIEIAYPAASDTDFNFVRGLIDNGKVPDDVWIQVLTPAREDLIRRTIDSVAGAKHVIIHMYNATSCLFREVVFRASQAETLALAVKHTELIRKLTDECTQKHGTKFRYEYSPETFTQTEPAFALEICEAVKKAWGRAGTAYEDRIIFNLPATVEIGPPNHYADLVEHFSRNISEREKIYISLHPHNDRGQSIAAAELAMLAGADRVEGCLFGNGERTGNVDLVNLALNLYTQGVSPKLDFSDIQAVIDVVTQCNDLPVHPRHPYAGELVFTAFSGSHQDAVKKGFEHQRARWAESERKGEPKYWHMPYLPIDPADLGCNYEAVIRVNAQSGKGGIAYLVQQHLGLDMPRKMQISFYNVIQEIADREAREMTIEDITTAFRKTYHYGGSTYEGRLVLKSFKISAESSPDLPTDDEAADERRQFDGTVSVDGVLRVIRGDGNGPLSALLDALRSHLDIDLSLREYSEHAIGHGQDTKAASYVELVPLARDIKEIRKSTESWWGIGVDPDIAGSGLRAVLSAVNSAIGDRALPELKLSVGYSAKTGQADIASLVLNELHLELPRRLQASFFEVVQRAARETGGQMAYSDLIQLFRDTYVYEVPDKTGRFSVQSFKMENLGESGHKELMGEFVINGKLTKVVGRGNGLLTAAIAALNEHIDGKVSIREYAEHSIGEGSEVKAASYVELAYEADGGAIKLNAWGIAKDTDITASGLKALLNTMSRVDYLHSELTQKK</sequence>
<comment type="similarity">
    <text evidence="3">Belongs to the alpha-IPM synthase/homocitrate synthase family. LeuA type 2 subfamily.</text>
</comment>
<dbReference type="PROSITE" id="PS00815">
    <property type="entry name" value="AIPM_HOMOCIT_SYNTH_1"/>
    <property type="match status" value="1"/>
</dbReference>
<dbReference type="InterPro" id="IPR000891">
    <property type="entry name" value="PYR_CT"/>
</dbReference>
<feature type="region of interest" description="Disordered" evidence="10">
    <location>
        <begin position="1"/>
        <end position="27"/>
    </location>
</feature>
<keyword evidence="6" id="KW-0028">Amino-acid biosynthesis</keyword>
<feature type="domain" description="Pyruvate carboxyltransferase" evidence="11">
    <location>
        <begin position="33"/>
        <end position="313"/>
    </location>
</feature>
<evidence type="ECO:0000256" key="10">
    <source>
        <dbReference type="SAM" id="MobiDB-lite"/>
    </source>
</evidence>
<keyword evidence="8" id="KW-0479">Metal-binding</keyword>
<dbReference type="PROSITE" id="PS50991">
    <property type="entry name" value="PYR_CT"/>
    <property type="match status" value="1"/>
</dbReference>
<dbReference type="InterPro" id="IPR013785">
    <property type="entry name" value="Aldolase_TIM"/>
</dbReference>
<evidence type="ECO:0000256" key="9">
    <source>
        <dbReference type="ARBA" id="ARBA00023304"/>
    </source>
</evidence>
<dbReference type="Pfam" id="PF22615">
    <property type="entry name" value="IPMS_D2"/>
    <property type="match status" value="1"/>
</dbReference>
<proteinExistence type="inferred from homology"/>
<dbReference type="HAMAP" id="MF_00572">
    <property type="entry name" value="LeuA_type2"/>
    <property type="match status" value="1"/>
</dbReference>
<dbReference type="GO" id="GO:0003852">
    <property type="term" value="F:2-isopropylmalate synthase activity"/>
    <property type="evidence" value="ECO:0007669"/>
    <property type="project" value="UniProtKB-EC"/>
</dbReference>
<protein>
    <recommendedName>
        <fullName evidence="4">2-isopropylmalate synthase</fullName>
        <ecNumber evidence="4">2.3.3.13</ecNumber>
    </recommendedName>
</protein>
<evidence type="ECO:0000256" key="6">
    <source>
        <dbReference type="ARBA" id="ARBA00022605"/>
    </source>
</evidence>
<accession>S8F006</accession>
<keyword evidence="5" id="KW-0432">Leucine biosynthesis</keyword>
<comment type="catalytic activity">
    <reaction evidence="1">
        <text>3-methyl-2-oxobutanoate + acetyl-CoA + H2O = (2S)-2-isopropylmalate + CoA + H(+)</text>
        <dbReference type="Rhea" id="RHEA:21524"/>
        <dbReference type="ChEBI" id="CHEBI:1178"/>
        <dbReference type="ChEBI" id="CHEBI:11851"/>
        <dbReference type="ChEBI" id="CHEBI:15377"/>
        <dbReference type="ChEBI" id="CHEBI:15378"/>
        <dbReference type="ChEBI" id="CHEBI:57287"/>
        <dbReference type="ChEBI" id="CHEBI:57288"/>
        <dbReference type="EC" id="2.3.3.13"/>
    </reaction>
</comment>
<evidence type="ECO:0000256" key="5">
    <source>
        <dbReference type="ARBA" id="ARBA00022430"/>
    </source>
</evidence>
<name>S8F006_FOMSC</name>
<dbReference type="InterPro" id="IPR005668">
    <property type="entry name" value="IPM_Synthase"/>
</dbReference>
<dbReference type="EC" id="2.3.3.13" evidence="4"/>
<dbReference type="SUPFAM" id="SSF89000">
    <property type="entry name" value="post-HMGL domain-like"/>
    <property type="match status" value="2"/>
</dbReference>
<evidence type="ECO:0000256" key="1">
    <source>
        <dbReference type="ARBA" id="ARBA00000064"/>
    </source>
</evidence>
<dbReference type="InterPro" id="IPR054692">
    <property type="entry name" value="LeuA-like_post-cat"/>
</dbReference>
<dbReference type="PROSITE" id="PS00816">
    <property type="entry name" value="AIPM_HOMOCIT_SYNTH_2"/>
    <property type="match status" value="1"/>
</dbReference>
<reference evidence="12 13" key="1">
    <citation type="journal article" date="2012" name="Science">
        <title>The Paleozoic origin of enzymatic lignin decomposition reconstructed from 31 fungal genomes.</title>
        <authorList>
            <person name="Floudas D."/>
            <person name="Binder M."/>
            <person name="Riley R."/>
            <person name="Barry K."/>
            <person name="Blanchette R.A."/>
            <person name="Henrissat B."/>
            <person name="Martinez A.T."/>
            <person name="Otillar R."/>
            <person name="Spatafora J.W."/>
            <person name="Yadav J.S."/>
            <person name="Aerts A."/>
            <person name="Benoit I."/>
            <person name="Boyd A."/>
            <person name="Carlson A."/>
            <person name="Copeland A."/>
            <person name="Coutinho P.M."/>
            <person name="de Vries R.P."/>
            <person name="Ferreira P."/>
            <person name="Findley K."/>
            <person name="Foster B."/>
            <person name="Gaskell J."/>
            <person name="Glotzer D."/>
            <person name="Gorecki P."/>
            <person name="Heitman J."/>
            <person name="Hesse C."/>
            <person name="Hori C."/>
            <person name="Igarashi K."/>
            <person name="Jurgens J.A."/>
            <person name="Kallen N."/>
            <person name="Kersten P."/>
            <person name="Kohler A."/>
            <person name="Kuees U."/>
            <person name="Kumar T.K.A."/>
            <person name="Kuo A."/>
            <person name="LaButti K."/>
            <person name="Larrondo L.F."/>
            <person name="Lindquist E."/>
            <person name="Ling A."/>
            <person name="Lombard V."/>
            <person name="Lucas S."/>
            <person name="Lundell T."/>
            <person name="Martin R."/>
            <person name="McLaughlin D.J."/>
            <person name="Morgenstern I."/>
            <person name="Morin E."/>
            <person name="Murat C."/>
            <person name="Nagy L.G."/>
            <person name="Nolan M."/>
            <person name="Ohm R.A."/>
            <person name="Patyshakuliyeva A."/>
            <person name="Rokas A."/>
            <person name="Ruiz-Duenas F.J."/>
            <person name="Sabat G."/>
            <person name="Salamov A."/>
            <person name="Samejima M."/>
            <person name="Schmutz J."/>
            <person name="Slot J.C."/>
            <person name="St John F."/>
            <person name="Stenlid J."/>
            <person name="Sun H."/>
            <person name="Sun S."/>
            <person name="Syed K."/>
            <person name="Tsang A."/>
            <person name="Wiebenga A."/>
            <person name="Young D."/>
            <person name="Pisabarro A."/>
            <person name="Eastwood D.C."/>
            <person name="Martin F."/>
            <person name="Cullen D."/>
            <person name="Grigoriev I.V."/>
            <person name="Hibbett D.S."/>
        </authorList>
    </citation>
    <scope>NUCLEOTIDE SEQUENCE</scope>
    <source>
        <strain evidence="13">FP-58527</strain>
    </source>
</reference>
<dbReference type="Proteomes" id="UP000015241">
    <property type="component" value="Unassembled WGS sequence"/>
</dbReference>
<dbReference type="OrthoDB" id="418791at2759"/>
<dbReference type="FunCoup" id="S8F006">
    <property type="interactions" value="278"/>
</dbReference>
<evidence type="ECO:0000256" key="2">
    <source>
        <dbReference type="ARBA" id="ARBA00004689"/>
    </source>
</evidence>
<dbReference type="EMBL" id="KE504213">
    <property type="protein sequence ID" value="EPS95160.1"/>
    <property type="molecule type" value="Genomic_DNA"/>
</dbReference>
<dbReference type="InterPro" id="IPR036230">
    <property type="entry name" value="LeuA_allosteric_dom_sf"/>
</dbReference>
<dbReference type="Pfam" id="PF00682">
    <property type="entry name" value="HMGL-like"/>
    <property type="match status" value="1"/>
</dbReference>
<keyword evidence="13" id="KW-1185">Reference proteome</keyword>
<evidence type="ECO:0000259" key="11">
    <source>
        <dbReference type="PROSITE" id="PS50991"/>
    </source>
</evidence>
<comment type="pathway">
    <text evidence="2">Amino-acid biosynthesis; L-leucine biosynthesis; L-leucine from 3-methyl-2-oxobutanoate: step 1/4.</text>
</comment>
<dbReference type="InterPro" id="IPR039371">
    <property type="entry name" value="LeuA_N_DRE-TIM"/>
</dbReference>
<dbReference type="eggNOG" id="KOG2367">
    <property type="taxonomic scope" value="Eukaryota"/>
</dbReference>
<dbReference type="STRING" id="743788.S8F006"/>
<gene>
    <name evidence="12" type="ORF">FOMPIDRAFT_1025911</name>
</gene>
<evidence type="ECO:0000256" key="3">
    <source>
        <dbReference type="ARBA" id="ARBA00009767"/>
    </source>
</evidence>
<dbReference type="AlphaFoldDB" id="S8F006"/>
<dbReference type="GO" id="GO:0005739">
    <property type="term" value="C:mitochondrion"/>
    <property type="evidence" value="ECO:0007669"/>
    <property type="project" value="TreeGrafter"/>
</dbReference>
<evidence type="ECO:0000313" key="12">
    <source>
        <dbReference type="EMBL" id="EPS95160.1"/>
    </source>
</evidence>
<evidence type="ECO:0000256" key="8">
    <source>
        <dbReference type="ARBA" id="ARBA00022723"/>
    </source>
</evidence>
<dbReference type="SMART" id="SM00917">
    <property type="entry name" value="LeuA_dimer"/>
    <property type="match status" value="2"/>
</dbReference>
<keyword evidence="9" id="KW-0100">Branched-chain amino acid biosynthesis</keyword>
<dbReference type="SUPFAM" id="SSF51569">
    <property type="entry name" value="Aldolase"/>
    <property type="match status" value="1"/>
</dbReference>
<dbReference type="Gene3D" id="3.20.20.70">
    <property type="entry name" value="Aldolase class I"/>
    <property type="match status" value="1"/>
</dbReference>
<keyword evidence="7" id="KW-0808">Transferase</keyword>
<evidence type="ECO:0000256" key="7">
    <source>
        <dbReference type="ARBA" id="ARBA00022679"/>
    </source>
</evidence>
<evidence type="ECO:0000313" key="13">
    <source>
        <dbReference type="Proteomes" id="UP000015241"/>
    </source>
</evidence>